<protein>
    <recommendedName>
        <fullName evidence="2 8">Histone acetyltransferase</fullName>
        <ecNumber evidence="2 8">2.3.1.48</ecNumber>
    </recommendedName>
</protein>
<keyword evidence="5" id="KW-0862">Zinc</keyword>
<comment type="caution">
    <text evidence="10">The sequence shown here is derived from an EMBL/GenBank/DDBJ whole genome shotgun (WGS) entry which is preliminary data.</text>
</comment>
<dbReference type="Gene3D" id="1.10.10.10">
    <property type="entry name" value="Winged helix-like DNA-binding domain superfamily/Winged helix DNA-binding domain"/>
    <property type="match status" value="1"/>
</dbReference>
<evidence type="ECO:0000256" key="1">
    <source>
        <dbReference type="ARBA" id="ARBA00010107"/>
    </source>
</evidence>
<dbReference type="Gene3D" id="3.40.630.30">
    <property type="match status" value="1"/>
</dbReference>
<dbReference type="GO" id="GO:0000785">
    <property type="term" value="C:chromatin"/>
    <property type="evidence" value="ECO:0007669"/>
    <property type="project" value="TreeGrafter"/>
</dbReference>
<dbReference type="GO" id="GO:0005634">
    <property type="term" value="C:nucleus"/>
    <property type="evidence" value="ECO:0007669"/>
    <property type="project" value="UniProtKB-SubCell"/>
</dbReference>
<feature type="active site" description="Proton donor/acceptor" evidence="7">
    <location>
        <position position="211"/>
    </location>
</feature>
<dbReference type="PROSITE" id="PS51726">
    <property type="entry name" value="MYST_HAT"/>
    <property type="match status" value="1"/>
</dbReference>
<keyword evidence="6" id="KW-0007">Acetylation</keyword>
<dbReference type="InterPro" id="IPR050603">
    <property type="entry name" value="MYST_HAT"/>
</dbReference>
<dbReference type="PANTHER" id="PTHR10615">
    <property type="entry name" value="HISTONE ACETYLTRANSFERASE"/>
    <property type="match status" value="1"/>
</dbReference>
<dbReference type="OrthoDB" id="787137at2759"/>
<accession>A0A9P6KZ30</accession>
<dbReference type="GO" id="GO:0006357">
    <property type="term" value="P:regulation of transcription by RNA polymerase II"/>
    <property type="evidence" value="ECO:0007669"/>
    <property type="project" value="TreeGrafter"/>
</dbReference>
<reference evidence="10 11" key="1">
    <citation type="journal article" date="2020" name="Genome Biol. Evol.">
        <title>Comparative genomics of strictly vertically transmitted, feminizing microsporidia endosymbionts of amphipod crustaceans.</title>
        <authorList>
            <person name="Cormier A."/>
            <person name="Chebbi M.A."/>
            <person name="Giraud I."/>
            <person name="Wattier R."/>
            <person name="Teixeira M."/>
            <person name="Gilbert C."/>
            <person name="Rigaud T."/>
            <person name="Cordaux R."/>
        </authorList>
    </citation>
    <scope>NUCLEOTIDE SEQUENCE [LARGE SCALE GENOMIC DNA]</scope>
    <source>
        <strain evidence="10 11">Ou3-Ou53</strain>
    </source>
</reference>
<dbReference type="GO" id="GO:0008270">
    <property type="term" value="F:zinc ion binding"/>
    <property type="evidence" value="ECO:0007669"/>
    <property type="project" value="UniProtKB-KW"/>
</dbReference>
<dbReference type="Proteomes" id="UP000740883">
    <property type="component" value="Unassembled WGS sequence"/>
</dbReference>
<dbReference type="GO" id="GO:0004402">
    <property type="term" value="F:histone acetyltransferase activity"/>
    <property type="evidence" value="ECO:0007669"/>
    <property type="project" value="InterPro"/>
</dbReference>
<dbReference type="SUPFAM" id="SSF55729">
    <property type="entry name" value="Acyl-CoA N-acyltransferases (Nat)"/>
    <property type="match status" value="1"/>
</dbReference>
<evidence type="ECO:0000256" key="2">
    <source>
        <dbReference type="ARBA" id="ARBA00013184"/>
    </source>
</evidence>
<dbReference type="InterPro" id="IPR002717">
    <property type="entry name" value="HAT_MYST-type"/>
</dbReference>
<evidence type="ECO:0000256" key="6">
    <source>
        <dbReference type="ARBA" id="ARBA00022990"/>
    </source>
</evidence>
<sequence length="292" mass="33813">MGEIIKKHKTSNEYLLETDKKIREIFTMIKNRAPEAIVNTEKKEYSCPGNVPIKHVFIGDRQFETTTGLYNFSENGCLYYCPTCLQNYNSEVSLKRHVLRCPKLISGSIKVYEERNLTVYKIEGRSNIPFCQALCVLGRCFIGNKTLYLDIENYNFYILFEGSSFVGYFSDEHFNEKHNLSCILILPDHQRKGYGTLMVDISYYFKEGTPEKPFSAGGAKLYNKYWTAKVNKYLVEHSNQYKSIKDISEGTNMTIDDVIIGLEHLGIDLHTQNEFVCKTIPCRFIDETRILK</sequence>
<comment type="subcellular location">
    <subcellularLocation>
        <location evidence="8">Nucleus</location>
    </subcellularLocation>
</comment>
<evidence type="ECO:0000256" key="8">
    <source>
        <dbReference type="RuleBase" id="RU361211"/>
    </source>
</evidence>
<comment type="similarity">
    <text evidence="1 8">Belongs to the MYST (SAS/MOZ) family.</text>
</comment>
<dbReference type="GO" id="GO:0003712">
    <property type="term" value="F:transcription coregulator activity"/>
    <property type="evidence" value="ECO:0007669"/>
    <property type="project" value="TreeGrafter"/>
</dbReference>
<keyword evidence="8" id="KW-0539">Nucleus</keyword>
<evidence type="ECO:0000313" key="10">
    <source>
        <dbReference type="EMBL" id="KAF9763877.1"/>
    </source>
</evidence>
<evidence type="ECO:0000256" key="4">
    <source>
        <dbReference type="ARBA" id="ARBA00022771"/>
    </source>
</evidence>
<dbReference type="InterPro" id="IPR016181">
    <property type="entry name" value="Acyl_CoA_acyltransferase"/>
</dbReference>
<keyword evidence="3" id="KW-0808">Transferase</keyword>
<dbReference type="PANTHER" id="PTHR10615:SF161">
    <property type="entry name" value="HISTONE ACETYLTRANSFERASE KAT7"/>
    <property type="match status" value="1"/>
</dbReference>
<dbReference type="EC" id="2.3.1.48" evidence="2 8"/>
<dbReference type="CDD" id="cd04301">
    <property type="entry name" value="NAT_SF"/>
    <property type="match status" value="1"/>
</dbReference>
<keyword evidence="4" id="KW-0479">Metal-binding</keyword>
<evidence type="ECO:0000259" key="9">
    <source>
        <dbReference type="PROSITE" id="PS51726"/>
    </source>
</evidence>
<dbReference type="EMBL" id="SBJO01000050">
    <property type="protein sequence ID" value="KAF9763877.1"/>
    <property type="molecule type" value="Genomic_DNA"/>
</dbReference>
<name>A0A9P6KZ30_9MICR</name>
<proteinExistence type="inferred from homology"/>
<evidence type="ECO:0000313" key="11">
    <source>
        <dbReference type="Proteomes" id="UP000740883"/>
    </source>
</evidence>
<dbReference type="AlphaFoldDB" id="A0A9P6KZ30"/>
<gene>
    <name evidence="10" type="primary">mst2</name>
    <name evidence="10" type="ORF">NGRA_0987</name>
</gene>
<evidence type="ECO:0000256" key="7">
    <source>
        <dbReference type="PIRSR" id="PIRSR602717-51"/>
    </source>
</evidence>
<keyword evidence="11" id="KW-1185">Reference proteome</keyword>
<evidence type="ECO:0000256" key="5">
    <source>
        <dbReference type="ARBA" id="ARBA00022833"/>
    </source>
</evidence>
<dbReference type="GO" id="GO:0003682">
    <property type="term" value="F:chromatin binding"/>
    <property type="evidence" value="ECO:0007669"/>
    <property type="project" value="TreeGrafter"/>
</dbReference>
<evidence type="ECO:0000256" key="3">
    <source>
        <dbReference type="ARBA" id="ARBA00022679"/>
    </source>
</evidence>
<dbReference type="Pfam" id="PF01853">
    <property type="entry name" value="MOZ_SAS"/>
    <property type="match status" value="1"/>
</dbReference>
<keyword evidence="4" id="KW-0863">Zinc-finger</keyword>
<organism evidence="10 11">
    <name type="scientific">Nosema granulosis</name>
    <dbReference type="NCBI Taxonomy" id="83296"/>
    <lineage>
        <taxon>Eukaryota</taxon>
        <taxon>Fungi</taxon>
        <taxon>Fungi incertae sedis</taxon>
        <taxon>Microsporidia</taxon>
        <taxon>Nosematidae</taxon>
        <taxon>Nosema</taxon>
    </lineage>
</organism>
<dbReference type="InterPro" id="IPR036388">
    <property type="entry name" value="WH-like_DNA-bd_sf"/>
</dbReference>
<feature type="domain" description="MYST-type HAT" evidence="9">
    <location>
        <begin position="20"/>
        <end position="292"/>
    </location>
</feature>
<comment type="catalytic activity">
    <reaction evidence="8">
        <text>L-lysyl-[protein] + acetyl-CoA = N(6)-acetyl-L-lysyl-[protein] + CoA + H(+)</text>
        <dbReference type="Rhea" id="RHEA:45948"/>
        <dbReference type="Rhea" id="RHEA-COMP:9752"/>
        <dbReference type="Rhea" id="RHEA-COMP:10731"/>
        <dbReference type="ChEBI" id="CHEBI:15378"/>
        <dbReference type="ChEBI" id="CHEBI:29969"/>
        <dbReference type="ChEBI" id="CHEBI:57287"/>
        <dbReference type="ChEBI" id="CHEBI:57288"/>
        <dbReference type="ChEBI" id="CHEBI:61930"/>
        <dbReference type="EC" id="2.3.1.48"/>
    </reaction>
</comment>